<evidence type="ECO:0000313" key="2">
    <source>
        <dbReference type="EMBL" id="TXL74330.1"/>
    </source>
</evidence>
<proteinExistence type="predicted"/>
<protein>
    <submittedName>
        <fullName evidence="2">DUF2007 domain-containing protein</fullName>
    </submittedName>
</protein>
<comment type="caution">
    <text evidence="2">The sequence shown here is derived from an EMBL/GenBank/DDBJ whole genome shotgun (WGS) entry which is preliminary data.</text>
</comment>
<dbReference type="InterPro" id="IPR018551">
    <property type="entry name" value="DUF2007"/>
</dbReference>
<dbReference type="SUPFAM" id="SSF54913">
    <property type="entry name" value="GlnB-like"/>
    <property type="match status" value="1"/>
</dbReference>
<evidence type="ECO:0000259" key="1">
    <source>
        <dbReference type="Pfam" id="PF09413"/>
    </source>
</evidence>
<feature type="domain" description="DUF2007" evidence="1">
    <location>
        <begin position="16"/>
        <end position="74"/>
    </location>
</feature>
<accession>A0A5C8PL56</accession>
<evidence type="ECO:0000313" key="3">
    <source>
        <dbReference type="Proteomes" id="UP000321638"/>
    </source>
</evidence>
<dbReference type="AlphaFoldDB" id="A0A5C8PL56"/>
<dbReference type="Pfam" id="PF09413">
    <property type="entry name" value="DUF2007"/>
    <property type="match status" value="1"/>
</dbReference>
<name>A0A5C8PL56_9HYPH</name>
<dbReference type="EMBL" id="VDUZ01000019">
    <property type="protein sequence ID" value="TXL74330.1"/>
    <property type="molecule type" value="Genomic_DNA"/>
</dbReference>
<sequence>MTDAPARSDELVLLETFSDPTQAHMARGLLDTNGIPSVMIDGAMAATGLVDAVGGVKLKVRAGDLASAKALLADPMAFEEMDWNEQDW</sequence>
<reference evidence="2 3" key="1">
    <citation type="submission" date="2019-06" db="EMBL/GenBank/DDBJ databases">
        <title>New taxonomy in bacterial strain CC-CFT640, isolated from vineyard.</title>
        <authorList>
            <person name="Lin S.-Y."/>
            <person name="Tsai C.-F."/>
            <person name="Young C.-C."/>
        </authorList>
    </citation>
    <scope>NUCLEOTIDE SEQUENCE [LARGE SCALE GENOMIC DNA]</scope>
    <source>
        <strain evidence="2 3">CC-CFT640</strain>
    </source>
</reference>
<dbReference type="OrthoDB" id="7376059at2"/>
<organism evidence="2 3">
    <name type="scientific">Vineibacter terrae</name>
    <dbReference type="NCBI Taxonomy" id="2586908"/>
    <lineage>
        <taxon>Bacteria</taxon>
        <taxon>Pseudomonadati</taxon>
        <taxon>Pseudomonadota</taxon>
        <taxon>Alphaproteobacteria</taxon>
        <taxon>Hyphomicrobiales</taxon>
        <taxon>Vineibacter</taxon>
    </lineage>
</organism>
<dbReference type="InterPro" id="IPR011322">
    <property type="entry name" value="N-reg_PII-like_a/b"/>
</dbReference>
<dbReference type="Proteomes" id="UP000321638">
    <property type="component" value="Unassembled WGS sequence"/>
</dbReference>
<dbReference type="Gene3D" id="3.30.70.790">
    <property type="entry name" value="UreE, C-terminal domain"/>
    <property type="match status" value="1"/>
</dbReference>
<gene>
    <name evidence="2" type="ORF">FHP25_17760</name>
</gene>
<dbReference type="RefSeq" id="WP_147848295.1">
    <property type="nucleotide sequence ID" value="NZ_DATAJT010000127.1"/>
</dbReference>
<keyword evidence="3" id="KW-1185">Reference proteome</keyword>